<keyword evidence="3" id="KW-1185">Reference proteome</keyword>
<dbReference type="STRING" id="686796.SAMN04488104_105517"/>
<organism evidence="2 3">
    <name type="scientific">Algoriphagus faecimaris</name>
    <dbReference type="NCBI Taxonomy" id="686796"/>
    <lineage>
        <taxon>Bacteria</taxon>
        <taxon>Pseudomonadati</taxon>
        <taxon>Bacteroidota</taxon>
        <taxon>Cytophagia</taxon>
        <taxon>Cytophagales</taxon>
        <taxon>Cyclobacteriaceae</taxon>
        <taxon>Algoriphagus</taxon>
    </lineage>
</organism>
<dbReference type="RefSeq" id="WP_087941235.1">
    <property type="nucleotide sequence ID" value="NZ_FNAC01000055.1"/>
</dbReference>
<evidence type="ECO:0000256" key="1">
    <source>
        <dbReference type="SAM" id="Phobius"/>
    </source>
</evidence>
<evidence type="ECO:0000313" key="3">
    <source>
        <dbReference type="Proteomes" id="UP000199060"/>
    </source>
</evidence>
<dbReference type="EMBL" id="FNAC01000055">
    <property type="protein sequence ID" value="SDD76024.1"/>
    <property type="molecule type" value="Genomic_DNA"/>
</dbReference>
<evidence type="ECO:0000313" key="2">
    <source>
        <dbReference type="EMBL" id="SDD76024.1"/>
    </source>
</evidence>
<dbReference type="Pfam" id="PF13858">
    <property type="entry name" value="DUF4199"/>
    <property type="match status" value="1"/>
</dbReference>
<gene>
    <name evidence="2" type="ORF">SAMN04488104_105517</name>
</gene>
<feature type="transmembrane region" description="Helical" evidence="1">
    <location>
        <begin position="76"/>
        <end position="96"/>
    </location>
</feature>
<reference evidence="3" key="1">
    <citation type="submission" date="2016-10" db="EMBL/GenBank/DDBJ databases">
        <authorList>
            <person name="Varghese N."/>
            <person name="Submissions S."/>
        </authorList>
    </citation>
    <scope>NUCLEOTIDE SEQUENCE [LARGE SCALE GENOMIC DNA]</scope>
    <source>
        <strain evidence="3">DSM 23095</strain>
    </source>
</reference>
<sequence length="170" mass="19032">MNKYFASAYQFGILGGILSVISFGLLSFLQPDPTNLNLVFGYLITPISIFMALKFFKDYTNNGYISFAEGMSVGFVAYMLIAILSGLGIWFILLIFPKLFEAINKSKLQVLNENRETIIGQLGEPSFENTLESITRMVPSDIALNDALWKIIPGLFFTIIISIILRKNPN</sequence>
<evidence type="ECO:0008006" key="4">
    <source>
        <dbReference type="Google" id="ProtNLM"/>
    </source>
</evidence>
<accession>A0A1G6XCR9</accession>
<feature type="transmembrane region" description="Helical" evidence="1">
    <location>
        <begin position="147"/>
        <end position="165"/>
    </location>
</feature>
<keyword evidence="1" id="KW-1133">Transmembrane helix</keyword>
<dbReference type="InterPro" id="IPR025250">
    <property type="entry name" value="DUF4199"/>
</dbReference>
<keyword evidence="1" id="KW-0812">Transmembrane</keyword>
<feature type="transmembrane region" description="Helical" evidence="1">
    <location>
        <begin position="6"/>
        <end position="29"/>
    </location>
</feature>
<keyword evidence="1" id="KW-0472">Membrane</keyword>
<protein>
    <recommendedName>
        <fullName evidence="4">DUF4199 domain-containing protein</fullName>
    </recommendedName>
</protein>
<name>A0A1G6XCR9_9BACT</name>
<dbReference type="Proteomes" id="UP000199060">
    <property type="component" value="Unassembled WGS sequence"/>
</dbReference>
<feature type="transmembrane region" description="Helical" evidence="1">
    <location>
        <begin position="36"/>
        <end position="56"/>
    </location>
</feature>
<proteinExistence type="predicted"/>
<dbReference type="AlphaFoldDB" id="A0A1G6XCR9"/>
<dbReference type="OrthoDB" id="850943at2"/>